<protein>
    <submittedName>
        <fullName evidence="4">Uncharacterized protein LOC107063793</fullName>
    </submittedName>
</protein>
<dbReference type="PANTHER" id="PTHR21719:SF1">
    <property type="entry name" value="FI06402P-RELATED"/>
    <property type="match status" value="1"/>
</dbReference>
<dbReference type="SUPFAM" id="SSF57501">
    <property type="entry name" value="Cystine-knot cytokines"/>
    <property type="match status" value="1"/>
</dbReference>
<dbReference type="InterPro" id="IPR029034">
    <property type="entry name" value="Cystine-knot_cytokine"/>
</dbReference>
<keyword evidence="3" id="KW-1185">Reference proteome</keyword>
<feature type="domain" description="Platelet-derived growth factor (PDGF) family profile" evidence="2">
    <location>
        <begin position="77"/>
        <end position="151"/>
    </location>
</feature>
<dbReference type="InterPro" id="IPR000072">
    <property type="entry name" value="PDGF/VEGF_dom"/>
</dbReference>
<dbReference type="Gene3D" id="2.10.90.10">
    <property type="entry name" value="Cystine-knot cytokines"/>
    <property type="match status" value="1"/>
</dbReference>
<dbReference type="PANTHER" id="PTHR21719">
    <property type="entry name" value="FI06402P-RELATED"/>
    <property type="match status" value="1"/>
</dbReference>
<dbReference type="Proteomes" id="UP000694924">
    <property type="component" value="Unplaced"/>
</dbReference>
<feature type="chain" id="PRO_5046844003" evidence="1">
    <location>
        <begin position="29"/>
        <end position="170"/>
    </location>
</feature>
<evidence type="ECO:0000259" key="2">
    <source>
        <dbReference type="Pfam" id="PF00341"/>
    </source>
</evidence>
<proteinExistence type="predicted"/>
<gene>
    <name evidence="4" type="primary">LOC107063793</name>
</gene>
<evidence type="ECO:0000313" key="3">
    <source>
        <dbReference type="Proteomes" id="UP000694924"/>
    </source>
</evidence>
<dbReference type="Pfam" id="PF00341">
    <property type="entry name" value="PDGF"/>
    <property type="match status" value="1"/>
</dbReference>
<accession>A0ABM1HTT3</accession>
<feature type="signal peptide" evidence="1">
    <location>
        <begin position="1"/>
        <end position="28"/>
    </location>
</feature>
<evidence type="ECO:0000256" key="1">
    <source>
        <dbReference type="SAM" id="SignalP"/>
    </source>
</evidence>
<organism evidence="3 4">
    <name type="scientific">Polistes dominula</name>
    <name type="common">European paper wasp</name>
    <name type="synonym">Vespa dominula</name>
    <dbReference type="NCBI Taxonomy" id="743375"/>
    <lineage>
        <taxon>Eukaryota</taxon>
        <taxon>Metazoa</taxon>
        <taxon>Ecdysozoa</taxon>
        <taxon>Arthropoda</taxon>
        <taxon>Hexapoda</taxon>
        <taxon>Insecta</taxon>
        <taxon>Pterygota</taxon>
        <taxon>Neoptera</taxon>
        <taxon>Endopterygota</taxon>
        <taxon>Hymenoptera</taxon>
        <taxon>Apocrita</taxon>
        <taxon>Aculeata</taxon>
        <taxon>Vespoidea</taxon>
        <taxon>Vespidae</taxon>
        <taxon>Polistinae</taxon>
        <taxon>Polistini</taxon>
        <taxon>Polistes</taxon>
    </lineage>
</organism>
<name>A0ABM1HTT3_POLDO</name>
<evidence type="ECO:0000313" key="4">
    <source>
        <dbReference type="RefSeq" id="XP_015171370.1"/>
    </source>
</evidence>
<reference evidence="4" key="1">
    <citation type="submission" date="2025-08" db="UniProtKB">
        <authorList>
            <consortium name="RefSeq"/>
        </authorList>
    </citation>
    <scope>IDENTIFICATION</scope>
    <source>
        <tissue evidence="4">Whole body</tissue>
    </source>
</reference>
<dbReference type="GeneID" id="107063793"/>
<sequence>MFKQKIKYDFCLRLIILIVSIMCNTAQAMTTNNVSRHQMHHLHRTPKRMNFSRSLEAAQNFSCREPQFRSYNLRDLMKTVHSNSEIVDFPLYIVLNRCDVHSGCCKAITKSCTPIESQIYYDEIEIDISSIETTKKKRLWIRVEQHGKCICADTNPDQRRSYSIPNIEMI</sequence>
<dbReference type="RefSeq" id="XP_015171370.1">
    <property type="nucleotide sequence ID" value="XM_015315884.1"/>
</dbReference>
<keyword evidence="1" id="KW-0732">Signal</keyword>